<evidence type="ECO:0000259" key="2">
    <source>
        <dbReference type="Pfam" id="PF23080"/>
    </source>
</evidence>
<evidence type="ECO:0000313" key="4">
    <source>
        <dbReference type="EnsemblPlants" id="LPERR03G25990.1"/>
    </source>
</evidence>
<dbReference type="InterPro" id="IPR055474">
    <property type="entry name" value="DUF7046"/>
</dbReference>
<organism evidence="4 5">
    <name type="scientific">Leersia perrieri</name>
    <dbReference type="NCBI Taxonomy" id="77586"/>
    <lineage>
        <taxon>Eukaryota</taxon>
        <taxon>Viridiplantae</taxon>
        <taxon>Streptophyta</taxon>
        <taxon>Embryophyta</taxon>
        <taxon>Tracheophyta</taxon>
        <taxon>Spermatophyta</taxon>
        <taxon>Magnoliopsida</taxon>
        <taxon>Liliopsida</taxon>
        <taxon>Poales</taxon>
        <taxon>Poaceae</taxon>
        <taxon>BOP clade</taxon>
        <taxon>Oryzoideae</taxon>
        <taxon>Oryzeae</taxon>
        <taxon>Oryzinae</taxon>
        <taxon>Leersia</taxon>
    </lineage>
</organism>
<evidence type="ECO:0000256" key="1">
    <source>
        <dbReference type="SAM" id="MobiDB-lite"/>
    </source>
</evidence>
<dbReference type="Proteomes" id="UP000032180">
    <property type="component" value="Chromosome 3"/>
</dbReference>
<dbReference type="PANTHER" id="PTHR31149:SF7">
    <property type="entry name" value="EXPRESSED PROTEIN"/>
    <property type="match status" value="1"/>
</dbReference>
<dbReference type="Gene3D" id="2.60.40.2700">
    <property type="match status" value="1"/>
</dbReference>
<reference evidence="5" key="2">
    <citation type="submission" date="2013-12" db="EMBL/GenBank/DDBJ databases">
        <authorList>
            <person name="Yu Y."/>
            <person name="Lee S."/>
            <person name="de Baynast K."/>
            <person name="Wissotski M."/>
            <person name="Liu L."/>
            <person name="Talag J."/>
            <person name="Goicoechea J."/>
            <person name="Angelova A."/>
            <person name="Jetty R."/>
            <person name="Kudrna D."/>
            <person name="Golser W."/>
            <person name="Rivera L."/>
            <person name="Zhang J."/>
            <person name="Wing R."/>
        </authorList>
    </citation>
    <scope>NUCLEOTIDE SEQUENCE</scope>
</reference>
<dbReference type="PANTHER" id="PTHR31149">
    <property type="entry name" value="EXPRESSED PROTEIN"/>
    <property type="match status" value="1"/>
</dbReference>
<protein>
    <submittedName>
        <fullName evidence="4">Uncharacterized protein</fullName>
    </submittedName>
</protein>
<dbReference type="Gramene" id="LPERR03G25990.1">
    <property type="protein sequence ID" value="LPERR03G25990.1"/>
    <property type="gene ID" value="LPERR03G25990"/>
</dbReference>
<dbReference type="FunFam" id="2.60.40.2700:FF:000001">
    <property type="entry name" value="Transmembrane protein"/>
    <property type="match status" value="1"/>
</dbReference>
<evidence type="ECO:0000313" key="5">
    <source>
        <dbReference type="Proteomes" id="UP000032180"/>
    </source>
</evidence>
<accession>A0A0D9VY03</accession>
<feature type="region of interest" description="Disordered" evidence="1">
    <location>
        <begin position="1"/>
        <end position="27"/>
    </location>
</feature>
<dbReference type="EnsemblPlants" id="LPERR03G25990.1">
    <property type="protein sequence ID" value="LPERR03G25990.1"/>
    <property type="gene ID" value="LPERR03G25990"/>
</dbReference>
<reference evidence="4 5" key="1">
    <citation type="submission" date="2012-08" db="EMBL/GenBank/DDBJ databases">
        <title>Oryza genome evolution.</title>
        <authorList>
            <person name="Wing R.A."/>
        </authorList>
    </citation>
    <scope>NUCLEOTIDE SEQUENCE</scope>
</reference>
<name>A0A0D9VY03_9ORYZ</name>
<dbReference type="GO" id="GO:0005886">
    <property type="term" value="C:plasma membrane"/>
    <property type="evidence" value="ECO:0007669"/>
    <property type="project" value="TreeGrafter"/>
</dbReference>
<feature type="compositionally biased region" description="Low complexity" evidence="1">
    <location>
        <begin position="66"/>
        <end position="78"/>
    </location>
</feature>
<feature type="domain" description="AIR9-like A9" evidence="3">
    <location>
        <begin position="494"/>
        <end position="571"/>
    </location>
</feature>
<feature type="compositionally biased region" description="Low complexity" evidence="1">
    <location>
        <begin position="105"/>
        <end position="122"/>
    </location>
</feature>
<dbReference type="AlphaFoldDB" id="A0A0D9VY03"/>
<dbReference type="STRING" id="77586.A0A0D9VY03"/>
<reference evidence="4" key="3">
    <citation type="submission" date="2015-04" db="UniProtKB">
        <authorList>
            <consortium name="EnsemblPlants"/>
        </authorList>
    </citation>
    <scope>IDENTIFICATION</scope>
</reference>
<dbReference type="Pfam" id="PF23197">
    <property type="entry name" value="IG_AIR9"/>
    <property type="match status" value="1"/>
</dbReference>
<sequence length="704" mass="78246">MAVPETGSSRSRPLYRKPTSPTTFHRNGPLESFCACTALVDLPGVPLAFLGLPRLGTAPVSSAGVSSPRRLPAPSRRSPSPPPAAAPASCCFRGRRSVPSPPDSSRPSQSPLPSAPSSSTPRVPRPRGLDSRLLASSTARLLATCVDLHPAGSGKIMRDPFNTPVDFNNEDHHAGNELTRTNVTLSVRDHGLQNGDAKPLAVNNDTLVRHQRQGASLHNDLTAEDSITRLMDPETKELYLRSRSQEEEILLLRKQITDASLKELQLLSEKHILERKLFDLRMAVDEKQEDAISGALKQLSLKKSHLEENMRLANDLKGEEEELYFFTSSLLSMLAEFNVRPPQINASAITTGTKRLYQQMQWKFKYLNDSLGEITQPGHIYNNSNHQQATPMRHEPSSSYNMDATRSNFHRYAQDPNDRNTGQMYHGSNFHQYAKVSYHLVEKILGDIVAATPSNYFEENNGPREVRLDDSQFYRQDNQENSADDDPLPGIEGFQIVGEPRPGSILTACGFPTNGTTLCNFQWVRYLENGTRQSIEGATMYDYVVSADDVGTLLAVDCTPMDDNTRQGDLVTEFANGGSKISCDPDMQNNIDMCISNGRAQFTVHVLIYPSDEWDIAILTLKKAGYHIKVKDEVLIEEKYSSSLQAKIPNGRNTQFVLVSSGGVNIPFNTQGISEPNNEDSDVRLRDLIVLVLRTFQYKTQMEV</sequence>
<dbReference type="eggNOG" id="ENOG502QVSZ">
    <property type="taxonomic scope" value="Eukaryota"/>
</dbReference>
<feature type="domain" description="DUF7046" evidence="2">
    <location>
        <begin position="609"/>
        <end position="701"/>
    </location>
</feature>
<dbReference type="Pfam" id="PF23080">
    <property type="entry name" value="DUF7046"/>
    <property type="match status" value="1"/>
</dbReference>
<feature type="region of interest" description="Disordered" evidence="1">
    <location>
        <begin position="58"/>
        <end position="129"/>
    </location>
</feature>
<keyword evidence="5" id="KW-1185">Reference proteome</keyword>
<feature type="compositionally biased region" description="Polar residues" evidence="1">
    <location>
        <begin position="1"/>
        <end position="11"/>
    </location>
</feature>
<evidence type="ECO:0000259" key="3">
    <source>
        <dbReference type="Pfam" id="PF23197"/>
    </source>
</evidence>
<proteinExistence type="predicted"/>
<dbReference type="InterPro" id="IPR056284">
    <property type="entry name" value="AIR9-like_A9"/>
</dbReference>